<dbReference type="EMBL" id="JAAVVJ010000016">
    <property type="protein sequence ID" value="KAF7204674.1"/>
    <property type="molecule type" value="Genomic_DNA"/>
</dbReference>
<evidence type="ECO:0000256" key="1">
    <source>
        <dbReference type="SAM" id="MobiDB-lite"/>
    </source>
</evidence>
<evidence type="ECO:0000256" key="2">
    <source>
        <dbReference type="SAM" id="Phobius"/>
    </source>
</evidence>
<dbReference type="KEGG" id="nfu:107388105"/>
<accession>A0A9D2XLP7</accession>
<keyword evidence="2" id="KW-0812">Transmembrane</keyword>
<evidence type="ECO:0000313" key="3">
    <source>
        <dbReference type="EMBL" id="KAF7204674.1"/>
    </source>
</evidence>
<comment type="caution">
    <text evidence="3">The sequence shown here is derived from an EMBL/GenBank/DDBJ whole genome shotgun (WGS) entry which is preliminary data.</text>
</comment>
<organism evidence="3 4">
    <name type="scientific">Nothobranchius furzeri</name>
    <name type="common">Turquoise killifish</name>
    <dbReference type="NCBI Taxonomy" id="105023"/>
    <lineage>
        <taxon>Eukaryota</taxon>
        <taxon>Metazoa</taxon>
        <taxon>Chordata</taxon>
        <taxon>Craniata</taxon>
        <taxon>Vertebrata</taxon>
        <taxon>Euteleostomi</taxon>
        <taxon>Actinopterygii</taxon>
        <taxon>Neopterygii</taxon>
        <taxon>Teleostei</taxon>
        <taxon>Neoteleostei</taxon>
        <taxon>Acanthomorphata</taxon>
        <taxon>Ovalentaria</taxon>
        <taxon>Atherinomorphae</taxon>
        <taxon>Cyprinodontiformes</taxon>
        <taxon>Nothobranchiidae</taxon>
        <taxon>Nothobranchius</taxon>
    </lineage>
</organism>
<keyword evidence="2" id="KW-1133">Transmembrane helix</keyword>
<protein>
    <submittedName>
        <fullName evidence="3">Transcript variant X1</fullName>
    </submittedName>
</protein>
<evidence type="ECO:0000313" key="4">
    <source>
        <dbReference type="Proteomes" id="UP000822369"/>
    </source>
</evidence>
<proteinExistence type="predicted"/>
<reference evidence="3" key="1">
    <citation type="submission" date="2020-03" db="EMBL/GenBank/DDBJ databases">
        <title>Intra-Species Differences in Population Size shape Life History and Genome Evolution.</title>
        <authorList>
            <person name="Willemsen D."/>
            <person name="Cui R."/>
            <person name="Valenzano D.R."/>
        </authorList>
    </citation>
    <scope>NUCLEOTIDE SEQUENCE</scope>
    <source>
        <strain evidence="3">GRZ</strain>
        <tissue evidence="3">Whole</tissue>
    </source>
</reference>
<dbReference type="Proteomes" id="UP000822369">
    <property type="component" value="Chromosome 16"/>
</dbReference>
<feature type="region of interest" description="Disordered" evidence="1">
    <location>
        <begin position="136"/>
        <end position="160"/>
    </location>
</feature>
<feature type="transmembrane region" description="Helical" evidence="2">
    <location>
        <begin position="26"/>
        <end position="49"/>
    </location>
</feature>
<name>A0A9D2XLP7_NOTFU</name>
<keyword evidence="2" id="KW-0472">Membrane</keyword>
<gene>
    <name evidence="3" type="ORF">G4P62_012241</name>
</gene>
<sequence>MLNGECYSCVFTVMPATPAMTEIQNIIQIVFPVLVIVVASILLCFYLLLKKKREQCDTNRSMQVQAISPSGYRVEEDTHFDPFPPRYSIVVCPPPYAMFDPKLTNVWPGGPPPPYEMYPITLPLAPHWMTPAEPLQLTRPASPQQNPPPTPQRYHRASVG</sequence>
<dbReference type="AlphaFoldDB" id="A0A9D2XLP7"/>